<name>A0A2K1IBB5_PHYPA</name>
<dbReference type="Gramene" id="Pp3c26_415V3.1">
    <property type="protein sequence ID" value="PAC:32918712.CDS.1"/>
    <property type="gene ID" value="Pp3c26_415"/>
</dbReference>
<dbReference type="Proteomes" id="UP000006727">
    <property type="component" value="Chromosome 26"/>
</dbReference>
<dbReference type="EMBL" id="ABEU02000026">
    <property type="protein sequence ID" value="PNR26555.1"/>
    <property type="molecule type" value="Genomic_DNA"/>
</dbReference>
<reference evidence="1 3" key="2">
    <citation type="journal article" date="2018" name="Plant J.">
        <title>The Physcomitrella patens chromosome-scale assembly reveals moss genome structure and evolution.</title>
        <authorList>
            <person name="Lang D."/>
            <person name="Ullrich K.K."/>
            <person name="Murat F."/>
            <person name="Fuchs J."/>
            <person name="Jenkins J."/>
            <person name="Haas F.B."/>
            <person name="Piednoel M."/>
            <person name="Gundlach H."/>
            <person name="Van Bel M."/>
            <person name="Meyberg R."/>
            <person name="Vives C."/>
            <person name="Morata J."/>
            <person name="Symeonidi A."/>
            <person name="Hiss M."/>
            <person name="Muchero W."/>
            <person name="Kamisugi Y."/>
            <person name="Saleh O."/>
            <person name="Blanc G."/>
            <person name="Decker E.L."/>
            <person name="van Gessel N."/>
            <person name="Grimwood J."/>
            <person name="Hayes R.D."/>
            <person name="Graham S.W."/>
            <person name="Gunter L.E."/>
            <person name="McDaniel S.F."/>
            <person name="Hoernstein S.N.W."/>
            <person name="Larsson A."/>
            <person name="Li F.W."/>
            <person name="Perroud P.F."/>
            <person name="Phillips J."/>
            <person name="Ranjan P."/>
            <person name="Rokshar D.S."/>
            <person name="Rothfels C.J."/>
            <person name="Schneider L."/>
            <person name="Shu S."/>
            <person name="Stevenson D.W."/>
            <person name="Thummler F."/>
            <person name="Tillich M."/>
            <person name="Villarreal Aguilar J.C."/>
            <person name="Widiez T."/>
            <person name="Wong G.K."/>
            <person name="Wymore A."/>
            <person name="Zhang Y."/>
            <person name="Zimmer A.D."/>
            <person name="Quatrano R.S."/>
            <person name="Mayer K.F.X."/>
            <person name="Goodstein D."/>
            <person name="Casacuberta J.M."/>
            <person name="Vandepoele K."/>
            <person name="Reski R."/>
            <person name="Cuming A.C."/>
            <person name="Tuskan G.A."/>
            <person name="Maumus F."/>
            <person name="Salse J."/>
            <person name="Schmutz J."/>
            <person name="Rensing S.A."/>
        </authorList>
    </citation>
    <scope>NUCLEOTIDE SEQUENCE [LARGE SCALE GENOMIC DNA]</scope>
    <source>
        <strain evidence="2 3">cv. Gransden 2004</strain>
    </source>
</reference>
<dbReference type="InParanoid" id="A0A2K1IBB5"/>
<accession>A0A2K1IBB5</accession>
<protein>
    <submittedName>
        <fullName evidence="1 2">Uncharacterized protein</fullName>
    </submittedName>
</protein>
<evidence type="ECO:0000313" key="2">
    <source>
        <dbReference type="EnsemblPlants" id="PAC:32918712.CDS.1"/>
    </source>
</evidence>
<evidence type="ECO:0000313" key="3">
    <source>
        <dbReference type="Proteomes" id="UP000006727"/>
    </source>
</evidence>
<reference evidence="1 3" key="1">
    <citation type="journal article" date="2008" name="Science">
        <title>The Physcomitrella genome reveals evolutionary insights into the conquest of land by plants.</title>
        <authorList>
            <person name="Rensing S."/>
            <person name="Lang D."/>
            <person name="Zimmer A."/>
            <person name="Terry A."/>
            <person name="Salamov A."/>
            <person name="Shapiro H."/>
            <person name="Nishiyama T."/>
            <person name="Perroud P.-F."/>
            <person name="Lindquist E."/>
            <person name="Kamisugi Y."/>
            <person name="Tanahashi T."/>
            <person name="Sakakibara K."/>
            <person name="Fujita T."/>
            <person name="Oishi K."/>
            <person name="Shin-I T."/>
            <person name="Kuroki Y."/>
            <person name="Toyoda A."/>
            <person name="Suzuki Y."/>
            <person name="Hashimoto A."/>
            <person name="Yamaguchi K."/>
            <person name="Sugano A."/>
            <person name="Kohara Y."/>
            <person name="Fujiyama A."/>
            <person name="Anterola A."/>
            <person name="Aoki S."/>
            <person name="Ashton N."/>
            <person name="Barbazuk W.B."/>
            <person name="Barker E."/>
            <person name="Bennetzen J."/>
            <person name="Bezanilla M."/>
            <person name="Blankenship R."/>
            <person name="Cho S.H."/>
            <person name="Dutcher S."/>
            <person name="Estelle M."/>
            <person name="Fawcett J.A."/>
            <person name="Gundlach H."/>
            <person name="Hanada K."/>
            <person name="Heyl A."/>
            <person name="Hicks K.A."/>
            <person name="Hugh J."/>
            <person name="Lohr M."/>
            <person name="Mayer K."/>
            <person name="Melkozernov A."/>
            <person name="Murata T."/>
            <person name="Nelson D."/>
            <person name="Pils B."/>
            <person name="Prigge M."/>
            <person name="Reiss B."/>
            <person name="Renner T."/>
            <person name="Rombauts S."/>
            <person name="Rushton P."/>
            <person name="Sanderfoot A."/>
            <person name="Schween G."/>
            <person name="Shiu S.-H."/>
            <person name="Stueber K."/>
            <person name="Theodoulou F.L."/>
            <person name="Tu H."/>
            <person name="Van de Peer Y."/>
            <person name="Verrier P.J."/>
            <person name="Waters E."/>
            <person name="Wood A."/>
            <person name="Yang L."/>
            <person name="Cove D."/>
            <person name="Cuming A."/>
            <person name="Hasebe M."/>
            <person name="Lucas S."/>
            <person name="Mishler D.B."/>
            <person name="Reski R."/>
            <person name="Grigoriev I."/>
            <person name="Quatrano R.S."/>
            <person name="Boore J.L."/>
        </authorList>
    </citation>
    <scope>NUCLEOTIDE SEQUENCE [LARGE SCALE GENOMIC DNA]</scope>
    <source>
        <strain evidence="2 3">cv. Gransden 2004</strain>
    </source>
</reference>
<sequence length="116" mass="12851">MVGLRSGSAGRPDAFAQLDSALLNTARDMKASTYQYGEDEESVRDEDYLTHLAYETFYGLHARFAFGRPRVLPIGVQGYLSPVAARSKDMVFEEVPLAPPRPVQFLHAVARVGFES</sequence>
<proteinExistence type="predicted"/>
<reference evidence="2" key="3">
    <citation type="submission" date="2020-12" db="UniProtKB">
        <authorList>
            <consortium name="EnsemblPlants"/>
        </authorList>
    </citation>
    <scope>IDENTIFICATION</scope>
</reference>
<dbReference type="AlphaFoldDB" id="A0A2K1IBB5"/>
<keyword evidence="3" id="KW-1185">Reference proteome</keyword>
<dbReference type="EnsemblPlants" id="Pp3c26_415V3.1">
    <property type="protein sequence ID" value="PAC:32918712.CDS.1"/>
    <property type="gene ID" value="Pp3c26_415"/>
</dbReference>
<organism evidence="1">
    <name type="scientific">Physcomitrium patens</name>
    <name type="common">Spreading-leaved earth moss</name>
    <name type="synonym">Physcomitrella patens</name>
    <dbReference type="NCBI Taxonomy" id="3218"/>
    <lineage>
        <taxon>Eukaryota</taxon>
        <taxon>Viridiplantae</taxon>
        <taxon>Streptophyta</taxon>
        <taxon>Embryophyta</taxon>
        <taxon>Bryophyta</taxon>
        <taxon>Bryophytina</taxon>
        <taxon>Bryopsida</taxon>
        <taxon>Funariidae</taxon>
        <taxon>Funariales</taxon>
        <taxon>Funariaceae</taxon>
        <taxon>Physcomitrium</taxon>
    </lineage>
</organism>
<gene>
    <name evidence="1" type="ORF">PHYPA_030035</name>
</gene>
<evidence type="ECO:0000313" key="1">
    <source>
        <dbReference type="EMBL" id="PNR26555.1"/>
    </source>
</evidence>